<keyword evidence="3" id="KW-0762">Sugar transport</keyword>
<dbReference type="Gene3D" id="3.40.50.2300">
    <property type="match status" value="1"/>
</dbReference>
<dbReference type="SUPFAM" id="SSF52794">
    <property type="entry name" value="PTS system IIB component-like"/>
    <property type="match status" value="1"/>
</dbReference>
<keyword evidence="4" id="KW-1185">Reference proteome</keyword>
<keyword evidence="1" id="KW-0808">Transferase</keyword>
<evidence type="ECO:0000256" key="1">
    <source>
        <dbReference type="ARBA" id="ARBA00022679"/>
    </source>
</evidence>
<organism evidence="3 4">
    <name type="scientific">Mycoplasma iguanae</name>
    <dbReference type="NCBI Taxonomy" id="292461"/>
    <lineage>
        <taxon>Bacteria</taxon>
        <taxon>Bacillati</taxon>
        <taxon>Mycoplasmatota</taxon>
        <taxon>Mollicutes</taxon>
        <taxon>Mycoplasmataceae</taxon>
        <taxon>Mycoplasma</taxon>
    </lineage>
</organism>
<dbReference type="InterPro" id="IPR013011">
    <property type="entry name" value="PTS_EIIB_2"/>
</dbReference>
<reference evidence="3" key="1">
    <citation type="submission" date="2022-08" db="EMBL/GenBank/DDBJ databases">
        <title>Complete genome of Mycoplasma iguanae type strain 2327.</title>
        <authorList>
            <person name="Spergser J."/>
        </authorList>
    </citation>
    <scope>NUCLEOTIDE SEQUENCE</scope>
    <source>
        <strain evidence="3">2327</strain>
    </source>
</reference>
<name>A0ABY5R983_9MOLU</name>
<dbReference type="InterPro" id="IPR036095">
    <property type="entry name" value="PTS_EIIB-like_sf"/>
</dbReference>
<dbReference type="PROSITE" id="PS51099">
    <property type="entry name" value="PTS_EIIB_TYPE_2"/>
    <property type="match status" value="1"/>
</dbReference>
<keyword evidence="3" id="KW-0813">Transport</keyword>
<dbReference type="EMBL" id="CP102734">
    <property type="protein sequence ID" value="UVD81881.1"/>
    <property type="molecule type" value="Genomic_DNA"/>
</dbReference>
<evidence type="ECO:0000313" key="4">
    <source>
        <dbReference type="Proteomes" id="UP001059252"/>
    </source>
</evidence>
<feature type="domain" description="PTS EIIB type-2" evidence="2">
    <location>
        <begin position="3"/>
        <end position="94"/>
    </location>
</feature>
<dbReference type="CDD" id="cd05563">
    <property type="entry name" value="PTS_IIB_ascorbate"/>
    <property type="match status" value="1"/>
</dbReference>
<protein>
    <submittedName>
        <fullName evidence="3">PTS sugar transporter subunit IIB</fullName>
    </submittedName>
</protein>
<evidence type="ECO:0000313" key="3">
    <source>
        <dbReference type="EMBL" id="UVD81881.1"/>
    </source>
</evidence>
<evidence type="ECO:0000259" key="2">
    <source>
        <dbReference type="PROSITE" id="PS51099"/>
    </source>
</evidence>
<dbReference type="RefSeq" id="WP_258211055.1">
    <property type="nucleotide sequence ID" value="NZ_CP102734.1"/>
</dbReference>
<dbReference type="InterPro" id="IPR003501">
    <property type="entry name" value="PTS_EIIB_2/3"/>
</dbReference>
<gene>
    <name evidence="3" type="ORF">NV226_01065</name>
</gene>
<dbReference type="Pfam" id="PF02302">
    <property type="entry name" value="PTS_IIB"/>
    <property type="match status" value="1"/>
</dbReference>
<proteinExistence type="predicted"/>
<sequence length="94" mass="9927">MALKIVAACGNGMGTSMIIKLKVQKICKALGIEADIEALSMGQSKGLTASVDIIISSTHLSSEFNHNQKAKIVGVKNLMDEKEIESALKAALNL</sequence>
<dbReference type="Proteomes" id="UP001059252">
    <property type="component" value="Chromosome"/>
</dbReference>
<accession>A0ABY5R983</accession>